<accession>V6TJ95</accession>
<organism evidence="1 2">
    <name type="scientific">Giardia intestinalis</name>
    <name type="common">Giardia lamblia</name>
    <dbReference type="NCBI Taxonomy" id="5741"/>
    <lineage>
        <taxon>Eukaryota</taxon>
        <taxon>Metamonada</taxon>
        <taxon>Diplomonadida</taxon>
        <taxon>Hexamitidae</taxon>
        <taxon>Giardiinae</taxon>
        <taxon>Giardia</taxon>
    </lineage>
</organism>
<dbReference type="VEuPathDB" id="GiardiaDB:GL50581_3323"/>
<comment type="caution">
    <text evidence="1">The sequence shown here is derived from an EMBL/GenBank/DDBJ whole genome shotgun (WGS) entry which is preliminary data.</text>
</comment>
<protein>
    <submittedName>
        <fullName evidence="1">Uncharacterized protein</fullName>
    </submittedName>
</protein>
<reference evidence="1 2" key="2">
    <citation type="journal article" date="2013" name="Genome Biol. Evol.">
        <title>Genome sequencing of Giardia lamblia genotypes A2 and B isolates (DH and GS) and comparative analysis with the genomes of genotypes A1 and E (WB and Pig).</title>
        <authorList>
            <person name="Adam R.D."/>
            <person name="Dahlstrom E.W."/>
            <person name="Martens C.A."/>
            <person name="Bruno D.P."/>
            <person name="Barbian K.D."/>
            <person name="Ricklefs S.M."/>
            <person name="Hernandez M.M."/>
            <person name="Narla N.P."/>
            <person name="Patel R.B."/>
            <person name="Porcella S.F."/>
            <person name="Nash T.E."/>
        </authorList>
    </citation>
    <scope>NUCLEOTIDE SEQUENCE [LARGE SCALE GENOMIC DNA]</scope>
    <source>
        <strain evidence="1 2">DH</strain>
    </source>
</reference>
<dbReference type="Proteomes" id="UP000018320">
    <property type="component" value="Unassembled WGS sequence"/>
</dbReference>
<dbReference type="VEuPathDB" id="GiardiaDB:DHA2_15532"/>
<dbReference type="VEuPathDB" id="GiardiaDB:QR46_4350"/>
<proteinExistence type="predicted"/>
<sequence length="232" mass="26349">MAQLIKLIVRGILKMSYLSFLDDDAHSDAISHYDFLQLIDRMSEREFQNFFVCILDVLLKVKYQRSHLLTDDSLVKRLRLLIASCKEERVILIAALMYYERMLAYKLFSETTYYTLGPMIASLALGCKMYGESMLHLGDACAVANTGVSAQNIMQYELALMGAMKNNLTLKSKKFYHFLYLAIKNANLNVPELSLGKVSLKLLDMAAFIDTADAKYCDVLPTDLPVVIRNVM</sequence>
<gene>
    <name evidence="1" type="ORF">DHA2_15532</name>
</gene>
<reference evidence="2" key="1">
    <citation type="submission" date="2012-02" db="EMBL/GenBank/DDBJ databases">
        <title>Genome sequencing of Giardia lamblia Genotypes A2 and B isolates (DH and GS) and comparative analysis with the genomes of Genotypes A1 and E (WB and Pig).</title>
        <authorList>
            <person name="Adam R."/>
            <person name="Dahlstrom E."/>
            <person name="Martens C."/>
            <person name="Bruno D."/>
            <person name="Barbian K."/>
            <person name="Porcella S.F."/>
            <person name="Nash T."/>
        </authorList>
    </citation>
    <scope>NUCLEOTIDE SEQUENCE</scope>
    <source>
        <strain evidence="2">DH</strain>
    </source>
</reference>
<dbReference type="InterPro" id="IPR036915">
    <property type="entry name" value="Cyclin-like_sf"/>
</dbReference>
<dbReference type="SUPFAM" id="SSF47954">
    <property type="entry name" value="Cyclin-like"/>
    <property type="match status" value="1"/>
</dbReference>
<evidence type="ECO:0000313" key="2">
    <source>
        <dbReference type="Proteomes" id="UP000018320"/>
    </source>
</evidence>
<dbReference type="AlphaFoldDB" id="V6TJ95"/>
<evidence type="ECO:0000313" key="1">
    <source>
        <dbReference type="EMBL" id="ESU37025.1"/>
    </source>
</evidence>
<name>V6TJ95_GIAIN</name>
<dbReference type="EMBL" id="AHGT01000035">
    <property type="protein sequence ID" value="ESU37025.1"/>
    <property type="molecule type" value="Genomic_DNA"/>
</dbReference>